<feature type="compositionally biased region" description="Basic and acidic residues" evidence="1">
    <location>
        <begin position="89"/>
        <end position="101"/>
    </location>
</feature>
<evidence type="ECO:0000313" key="2">
    <source>
        <dbReference type="EMBL" id="KAK1619898.1"/>
    </source>
</evidence>
<dbReference type="EMBL" id="JAUUTY010000006">
    <property type="protein sequence ID" value="KAK1619898.1"/>
    <property type="molecule type" value="Genomic_DNA"/>
</dbReference>
<organism evidence="2 3">
    <name type="scientific">Lolium multiflorum</name>
    <name type="common">Italian ryegrass</name>
    <name type="synonym">Lolium perenne subsp. multiflorum</name>
    <dbReference type="NCBI Taxonomy" id="4521"/>
    <lineage>
        <taxon>Eukaryota</taxon>
        <taxon>Viridiplantae</taxon>
        <taxon>Streptophyta</taxon>
        <taxon>Embryophyta</taxon>
        <taxon>Tracheophyta</taxon>
        <taxon>Spermatophyta</taxon>
        <taxon>Magnoliopsida</taxon>
        <taxon>Liliopsida</taxon>
        <taxon>Poales</taxon>
        <taxon>Poaceae</taxon>
        <taxon>BOP clade</taxon>
        <taxon>Pooideae</taxon>
        <taxon>Poodae</taxon>
        <taxon>Poeae</taxon>
        <taxon>Poeae Chloroplast Group 2 (Poeae type)</taxon>
        <taxon>Loliodinae</taxon>
        <taxon>Loliinae</taxon>
        <taxon>Lolium</taxon>
    </lineage>
</organism>
<dbReference type="Proteomes" id="UP001231189">
    <property type="component" value="Unassembled WGS sequence"/>
</dbReference>
<comment type="caution">
    <text evidence="2">The sequence shown here is derived from an EMBL/GenBank/DDBJ whole genome shotgun (WGS) entry which is preliminary data.</text>
</comment>
<protein>
    <submittedName>
        <fullName evidence="2">Uncharacterized protein</fullName>
    </submittedName>
</protein>
<accession>A0AAD8RE25</accession>
<dbReference type="AlphaFoldDB" id="A0AAD8RE25"/>
<name>A0AAD8RE25_LOLMU</name>
<feature type="region of interest" description="Disordered" evidence="1">
    <location>
        <begin position="57"/>
        <end position="110"/>
    </location>
</feature>
<proteinExistence type="predicted"/>
<evidence type="ECO:0000313" key="3">
    <source>
        <dbReference type="Proteomes" id="UP001231189"/>
    </source>
</evidence>
<reference evidence="2" key="1">
    <citation type="submission" date="2023-07" db="EMBL/GenBank/DDBJ databases">
        <title>A chromosome-level genome assembly of Lolium multiflorum.</title>
        <authorList>
            <person name="Chen Y."/>
            <person name="Copetti D."/>
            <person name="Kolliker R."/>
            <person name="Studer B."/>
        </authorList>
    </citation>
    <scope>NUCLEOTIDE SEQUENCE</scope>
    <source>
        <strain evidence="2">02402/16</strain>
        <tissue evidence="2">Leaf</tissue>
    </source>
</reference>
<keyword evidence="3" id="KW-1185">Reference proteome</keyword>
<evidence type="ECO:0000256" key="1">
    <source>
        <dbReference type="SAM" id="MobiDB-lite"/>
    </source>
</evidence>
<gene>
    <name evidence="2" type="ORF">QYE76_025415</name>
</gene>
<sequence length="110" mass="12002">MHARRCSSPSCFLLHCRRVVLIFLTRDHPCSTGVPPTSARVSALLLRRAAHILGHGLPCNSGALPSSPRSAPEEQHTGHGNRARPRVASLRDRKRQPERDLAGTNAVTMP</sequence>